<feature type="region of interest" description="Disordered" evidence="1">
    <location>
        <begin position="513"/>
        <end position="551"/>
    </location>
</feature>
<dbReference type="InterPro" id="IPR009060">
    <property type="entry name" value="UBA-like_sf"/>
</dbReference>
<feature type="region of interest" description="Disordered" evidence="1">
    <location>
        <begin position="771"/>
        <end position="790"/>
    </location>
</feature>
<comment type="caution">
    <text evidence="3">The sequence shown here is derived from an EMBL/GenBank/DDBJ whole genome shotgun (WGS) entry which is preliminary data.</text>
</comment>
<feature type="compositionally biased region" description="Basic and acidic residues" evidence="1">
    <location>
        <begin position="77"/>
        <end position="92"/>
    </location>
</feature>
<dbReference type="Proteomes" id="UP001168098">
    <property type="component" value="Unassembled WGS sequence"/>
</dbReference>
<dbReference type="PANTHER" id="PTHR46775">
    <property type="entry name" value="FLOCCULATION PROTEIN (DUF1296)"/>
    <property type="match status" value="1"/>
</dbReference>
<feature type="compositionally biased region" description="Polar residues" evidence="1">
    <location>
        <begin position="138"/>
        <end position="153"/>
    </location>
</feature>
<dbReference type="PANTHER" id="PTHR46775:SF2">
    <property type="entry name" value="GBF-INTERACTING PROTEIN 1-LIKE"/>
    <property type="match status" value="1"/>
</dbReference>
<evidence type="ECO:0000313" key="4">
    <source>
        <dbReference type="Proteomes" id="UP001168098"/>
    </source>
</evidence>
<evidence type="ECO:0000259" key="2">
    <source>
        <dbReference type="Pfam" id="PF06972"/>
    </source>
</evidence>
<dbReference type="SUPFAM" id="SSF46934">
    <property type="entry name" value="UBA-like"/>
    <property type="match status" value="1"/>
</dbReference>
<keyword evidence="4" id="KW-1185">Reference proteome</keyword>
<dbReference type="GO" id="GO:0005634">
    <property type="term" value="C:nucleus"/>
    <property type="evidence" value="ECO:0007669"/>
    <property type="project" value="TreeGrafter"/>
</dbReference>
<dbReference type="InterPro" id="IPR009719">
    <property type="entry name" value="GIP1_N"/>
</dbReference>
<feature type="region of interest" description="Disordered" evidence="1">
    <location>
        <begin position="409"/>
        <end position="487"/>
    </location>
</feature>
<feature type="region of interest" description="Disordered" evidence="1">
    <location>
        <begin position="1"/>
        <end position="24"/>
    </location>
</feature>
<dbReference type="GO" id="GO:0051082">
    <property type="term" value="F:unfolded protein binding"/>
    <property type="evidence" value="ECO:0007669"/>
    <property type="project" value="TreeGrafter"/>
</dbReference>
<proteinExistence type="predicted"/>
<dbReference type="InterPro" id="IPR044277">
    <property type="entry name" value="GIP1"/>
</dbReference>
<feature type="compositionally biased region" description="Polar residues" evidence="1">
    <location>
        <begin position="416"/>
        <end position="441"/>
    </location>
</feature>
<feature type="compositionally biased region" description="Low complexity" evidence="1">
    <location>
        <begin position="461"/>
        <end position="470"/>
    </location>
</feature>
<feature type="compositionally biased region" description="Polar residues" evidence="1">
    <location>
        <begin position="780"/>
        <end position="790"/>
    </location>
</feature>
<accession>A0AA39D5A7</accession>
<feature type="compositionally biased region" description="Low complexity" evidence="1">
    <location>
        <begin position="313"/>
        <end position="324"/>
    </location>
</feature>
<protein>
    <recommendedName>
        <fullName evidence="2">GBF-interacting protein 1 N-terminal domain-containing protein</fullName>
    </recommendedName>
</protein>
<feature type="compositionally biased region" description="Gly residues" evidence="1">
    <location>
        <begin position="1"/>
        <end position="12"/>
    </location>
</feature>
<gene>
    <name evidence="3" type="ORF">PVL29_025894</name>
</gene>
<dbReference type="AlphaFoldDB" id="A0AA39D5A7"/>
<feature type="region of interest" description="Disordered" evidence="1">
    <location>
        <begin position="313"/>
        <end position="336"/>
    </location>
</feature>
<feature type="compositionally biased region" description="Low complexity" evidence="1">
    <location>
        <begin position="158"/>
        <end position="171"/>
    </location>
</feature>
<evidence type="ECO:0000313" key="3">
    <source>
        <dbReference type="EMBL" id="KAJ9672458.1"/>
    </source>
</evidence>
<evidence type="ECO:0000256" key="1">
    <source>
        <dbReference type="SAM" id="MobiDB-lite"/>
    </source>
</evidence>
<sequence length="790" mass="83358">MGDGGGGGGGGEDTSSRVLIPKDARKMVQDIKEIARKHNDEDVYAMLQECAMDPNEAVQRLLYLDTFHEVKKKRDRKKESSNNRASESDRRRSGIQGRGAWTGRGNYSSHNFSHDAGVGRNAARKENGVHPRTARGFTHSSLPLSRRAQNNATPPNVPKSSSVSNGSSNHVLVPGSAAGDVNTIPKDNSAAIINKSGNGPSVLNSGVECPPGTMPKLSFASLVGVKQGSSISTSHTTPTSVSGVYSSASDSVLVPSPSPCLPGTMGTIKHEVSQSAGVEIKHEVSQSAGVETNLLPELSESLSLSTHDDSLIIDSSSNHESQSSLQFTGPSKGSETEVATMMAEANSQLITEANVSVLEEATSNLHISDARHVIFRNHLQIPEALKNGLVFGSFDSSFSLGLKYANGPDVEKSPTPAESSQENIEITKGPSPSNQSVASTAQEEDYPDHPQSPPHAPENLSPPVGSVSSGAVPKHDQSKQEILLPTGGPHFPVVQPLPNYSFGFMPPMPGSSLVQFEGPDAQAQDNSHSPNIVRGNSLVLSAPSPTPPATQPAGIMQTSIPVSPQSVPVFRPPYPPNYFPYSNYYSPFYVPPAIHQFLSHSGFPQQPPTGNVYLPTAATAAGVKLSHPQYKPGNNTGNSGHIGILPGYGSYSTSQVGYSPSSAVNAGSSTANVDLAASQLKENNIYTNRQQSEGSAVWIPAPGHDISSLQSNSLFNLPTQGQHPTFSPAQAGHGAFTGMYHPTQTMAAPPTVHSLLQQSQSMAGSVDMMGPPASGYQPPQHAQINWNPNY</sequence>
<dbReference type="EMBL" id="JARBHA010000019">
    <property type="protein sequence ID" value="KAJ9672458.1"/>
    <property type="molecule type" value="Genomic_DNA"/>
</dbReference>
<name>A0AA39D5A7_VITRO</name>
<organism evidence="3 4">
    <name type="scientific">Vitis rotundifolia</name>
    <name type="common">Muscadine grape</name>
    <dbReference type="NCBI Taxonomy" id="103349"/>
    <lineage>
        <taxon>Eukaryota</taxon>
        <taxon>Viridiplantae</taxon>
        <taxon>Streptophyta</taxon>
        <taxon>Embryophyta</taxon>
        <taxon>Tracheophyta</taxon>
        <taxon>Spermatophyta</taxon>
        <taxon>Magnoliopsida</taxon>
        <taxon>eudicotyledons</taxon>
        <taxon>Gunneridae</taxon>
        <taxon>Pentapetalae</taxon>
        <taxon>rosids</taxon>
        <taxon>Vitales</taxon>
        <taxon>Vitaceae</taxon>
        <taxon>Viteae</taxon>
        <taxon>Vitis</taxon>
    </lineage>
</organism>
<feature type="domain" description="GBF-interacting protein 1 N-terminal" evidence="2">
    <location>
        <begin position="20"/>
        <end position="79"/>
    </location>
</feature>
<reference evidence="3 4" key="1">
    <citation type="journal article" date="2023" name="BMC Biotechnol.">
        <title>Vitis rotundifolia cv Carlos genome sequencing.</title>
        <authorList>
            <person name="Huff M."/>
            <person name="Hulse-Kemp A."/>
            <person name="Scheffler B."/>
            <person name="Youngblood R."/>
            <person name="Simpson S."/>
            <person name="Babiker E."/>
            <person name="Staton M."/>
        </authorList>
    </citation>
    <scope>NUCLEOTIDE SEQUENCE [LARGE SCALE GENOMIC DNA]</scope>
    <source>
        <tissue evidence="3">Leaf</tissue>
    </source>
</reference>
<dbReference type="Pfam" id="PF06972">
    <property type="entry name" value="GIP1_N"/>
    <property type="match status" value="1"/>
</dbReference>
<feature type="region of interest" description="Disordered" evidence="1">
    <location>
        <begin position="71"/>
        <end position="181"/>
    </location>
</feature>